<proteinExistence type="predicted"/>
<reference evidence="1" key="1">
    <citation type="submission" date="2019-08" db="EMBL/GenBank/DDBJ databases">
        <authorList>
            <person name="Kucharzyk K."/>
            <person name="Murdoch R.W."/>
            <person name="Higgins S."/>
            <person name="Loffler F."/>
        </authorList>
    </citation>
    <scope>NUCLEOTIDE SEQUENCE</scope>
</reference>
<accession>A0A645AXN7</accession>
<dbReference type="AlphaFoldDB" id="A0A645AXN7"/>
<organism evidence="1">
    <name type="scientific">bioreactor metagenome</name>
    <dbReference type="NCBI Taxonomy" id="1076179"/>
    <lineage>
        <taxon>unclassified sequences</taxon>
        <taxon>metagenomes</taxon>
        <taxon>ecological metagenomes</taxon>
    </lineage>
</organism>
<gene>
    <name evidence="1" type="ORF">SDC9_104350</name>
</gene>
<dbReference type="EMBL" id="VSSQ01016321">
    <property type="protein sequence ID" value="MPM57528.1"/>
    <property type="molecule type" value="Genomic_DNA"/>
</dbReference>
<sequence length="145" mass="16712">MLRIHRDNFRPVPVRRVHHQLPGAHQRLLVSQRDALSLFNGGQRRPKAHHAHHGGHHCVRSVNRRRFQKPLGSGNDFYVQISDPAAKFLRGRRVIQRHKTRQKLPRLPLQKLQISAPGGQRFHTQLQLLRHIQRLPPDGAGGAQQ</sequence>
<evidence type="ECO:0000313" key="1">
    <source>
        <dbReference type="EMBL" id="MPM57528.1"/>
    </source>
</evidence>
<name>A0A645AXN7_9ZZZZ</name>
<comment type="caution">
    <text evidence="1">The sequence shown here is derived from an EMBL/GenBank/DDBJ whole genome shotgun (WGS) entry which is preliminary data.</text>
</comment>
<protein>
    <submittedName>
        <fullName evidence="1">Uncharacterized protein</fullName>
    </submittedName>
</protein>